<gene>
    <name evidence="1" type="ORF">M9H77_14117</name>
</gene>
<evidence type="ECO:0000313" key="2">
    <source>
        <dbReference type="Proteomes" id="UP001060085"/>
    </source>
</evidence>
<dbReference type="Proteomes" id="UP001060085">
    <property type="component" value="Linkage Group LG03"/>
</dbReference>
<accession>A0ACC0BMD0</accession>
<sequence length="660" mass="73620">MMQRPDKKFSFTWRGKNFVLDINPDGKLKELGDELHRLTNIKPDTMRLIVPTNKGSKLFYPFSDDHSQLPLEAANIREGKSIRMMGVPETEVNELLQSSKVDHRIVGFDEEEKRLRRRISDGKNSLLPLPQGTYIFSEFRTLDIPGVELNPPASEALKLMHRLAADPGIVAVMTKHRWRVGIMTEMAPVGYVGVSPKCILGFNKNHGEEISLRLRTDDLSGFRKYESIKKTLLHELAHMVYSEHDSNFYALDKQLNEEAETLDWTKAKGHTLSGTRNSYYPEGESANHGSAPQKLGGQASVFSNARASSVAAAYHRLSNASNGVLRTPEIHEGSESGSSGFTICQDYNHRHIKGETEKSLTYTGAVQKILPVNDTPHYELEPDPDSDIGEAMESEHCIHPSGDGNHDSRSDHSEGIVVPILMKGRPVAGPESLGATERLKDLNELKAASLEPDPDDSGLSENVVYCKNILKSDCDKSSIVKDEIQHSLLAPSSYREPALDDAQEHGFLQSEADPNGDIIVCAKNMSIDEADEPDQDNMELERIQDPVTAICDRLRKVIDMLRCELNPSAATSILHIIIRILQNAIEHPNELKFRKLRKANPIIQRNIVNHRAAMEILNLIGFNEEVLVNEVGIGESYLVLKRNDPGLLWLAKTFLESSIA</sequence>
<keyword evidence="2" id="KW-1185">Reference proteome</keyword>
<protein>
    <submittedName>
        <fullName evidence="1">Uncharacterized protein</fullName>
    </submittedName>
</protein>
<evidence type="ECO:0000313" key="1">
    <source>
        <dbReference type="EMBL" id="KAI5673753.1"/>
    </source>
</evidence>
<proteinExistence type="predicted"/>
<comment type="caution">
    <text evidence="1">The sequence shown here is derived from an EMBL/GenBank/DDBJ whole genome shotgun (WGS) entry which is preliminary data.</text>
</comment>
<name>A0ACC0BMD0_CATRO</name>
<dbReference type="EMBL" id="CM044703">
    <property type="protein sequence ID" value="KAI5673753.1"/>
    <property type="molecule type" value="Genomic_DNA"/>
</dbReference>
<organism evidence="1 2">
    <name type="scientific">Catharanthus roseus</name>
    <name type="common">Madagascar periwinkle</name>
    <name type="synonym">Vinca rosea</name>
    <dbReference type="NCBI Taxonomy" id="4058"/>
    <lineage>
        <taxon>Eukaryota</taxon>
        <taxon>Viridiplantae</taxon>
        <taxon>Streptophyta</taxon>
        <taxon>Embryophyta</taxon>
        <taxon>Tracheophyta</taxon>
        <taxon>Spermatophyta</taxon>
        <taxon>Magnoliopsida</taxon>
        <taxon>eudicotyledons</taxon>
        <taxon>Gunneridae</taxon>
        <taxon>Pentapetalae</taxon>
        <taxon>asterids</taxon>
        <taxon>lamiids</taxon>
        <taxon>Gentianales</taxon>
        <taxon>Apocynaceae</taxon>
        <taxon>Rauvolfioideae</taxon>
        <taxon>Vinceae</taxon>
        <taxon>Catharanthinae</taxon>
        <taxon>Catharanthus</taxon>
    </lineage>
</organism>
<reference evidence="2" key="1">
    <citation type="journal article" date="2023" name="Nat. Plants">
        <title>Single-cell RNA sequencing provides a high-resolution roadmap for understanding the multicellular compartmentation of specialized metabolism.</title>
        <authorList>
            <person name="Sun S."/>
            <person name="Shen X."/>
            <person name="Li Y."/>
            <person name="Li Y."/>
            <person name="Wang S."/>
            <person name="Li R."/>
            <person name="Zhang H."/>
            <person name="Shen G."/>
            <person name="Guo B."/>
            <person name="Wei J."/>
            <person name="Xu J."/>
            <person name="St-Pierre B."/>
            <person name="Chen S."/>
            <person name="Sun C."/>
        </authorList>
    </citation>
    <scope>NUCLEOTIDE SEQUENCE [LARGE SCALE GENOMIC DNA]</scope>
</reference>